<dbReference type="Gene3D" id="3.30.410.40">
    <property type="match status" value="1"/>
</dbReference>
<dbReference type="PANTHER" id="PTHR11552:SF147">
    <property type="entry name" value="CHOLINE DEHYDROGENASE, MITOCHONDRIAL"/>
    <property type="match status" value="1"/>
</dbReference>
<proteinExistence type="inferred from homology"/>
<dbReference type="InterPro" id="IPR036188">
    <property type="entry name" value="FAD/NAD-bd_sf"/>
</dbReference>
<feature type="domain" description="Glucose-methanol-choline oxidoreductase C-terminal" evidence="2">
    <location>
        <begin position="2"/>
        <end position="114"/>
    </location>
</feature>
<comment type="similarity">
    <text evidence="1">Belongs to the GMC oxidoreductase family.</text>
</comment>
<name>A0ABW3FQF0_9PSEU</name>
<sequence length="124" mass="13094">MRERARLRAGIRALVEMARGDEGAAIADGPVDRVNAALLSVLDDDAQLDDHLLATAADAQHATSTCRMGAPDDPATVVDPHCRVLGVDGLHVVDASIFPSVPRANTNLTAIMAGELMAERLDRT</sequence>
<gene>
    <name evidence="3" type="ORF">ACFQ16_09870</name>
</gene>
<dbReference type="InterPro" id="IPR012132">
    <property type="entry name" value="GMC_OxRdtase"/>
</dbReference>
<dbReference type="Pfam" id="PF05199">
    <property type="entry name" value="GMC_oxred_C"/>
    <property type="match status" value="1"/>
</dbReference>
<dbReference type="InterPro" id="IPR007867">
    <property type="entry name" value="GMC_OxRtase_C"/>
</dbReference>
<dbReference type="Proteomes" id="UP001597018">
    <property type="component" value="Unassembled WGS sequence"/>
</dbReference>
<reference evidence="4" key="1">
    <citation type="journal article" date="2019" name="Int. J. Syst. Evol. Microbiol.">
        <title>The Global Catalogue of Microorganisms (GCM) 10K type strain sequencing project: providing services to taxonomists for standard genome sequencing and annotation.</title>
        <authorList>
            <consortium name="The Broad Institute Genomics Platform"/>
            <consortium name="The Broad Institute Genome Sequencing Center for Infectious Disease"/>
            <person name="Wu L."/>
            <person name="Ma J."/>
        </authorList>
    </citation>
    <scope>NUCLEOTIDE SEQUENCE [LARGE SCALE GENOMIC DNA]</scope>
    <source>
        <strain evidence="4">CCUG 56401</strain>
    </source>
</reference>
<keyword evidence="4" id="KW-1185">Reference proteome</keyword>
<dbReference type="EMBL" id="JBHTIW010000005">
    <property type="protein sequence ID" value="MFD0920048.1"/>
    <property type="molecule type" value="Genomic_DNA"/>
</dbReference>
<organism evidence="3 4">
    <name type="scientific">Saccharopolyspora rosea</name>
    <dbReference type="NCBI Taxonomy" id="524884"/>
    <lineage>
        <taxon>Bacteria</taxon>
        <taxon>Bacillati</taxon>
        <taxon>Actinomycetota</taxon>
        <taxon>Actinomycetes</taxon>
        <taxon>Pseudonocardiales</taxon>
        <taxon>Pseudonocardiaceae</taxon>
        <taxon>Saccharopolyspora</taxon>
    </lineage>
</organism>
<evidence type="ECO:0000259" key="2">
    <source>
        <dbReference type="Pfam" id="PF05199"/>
    </source>
</evidence>
<dbReference type="PANTHER" id="PTHR11552">
    <property type="entry name" value="GLUCOSE-METHANOL-CHOLINE GMC OXIDOREDUCTASE"/>
    <property type="match status" value="1"/>
</dbReference>
<evidence type="ECO:0000256" key="1">
    <source>
        <dbReference type="ARBA" id="ARBA00010790"/>
    </source>
</evidence>
<accession>A0ABW3FQF0</accession>
<dbReference type="SUPFAM" id="SSF51905">
    <property type="entry name" value="FAD/NAD(P)-binding domain"/>
    <property type="match status" value="1"/>
</dbReference>
<protein>
    <submittedName>
        <fullName evidence="3">GMC family oxidoreductase</fullName>
    </submittedName>
</protein>
<dbReference type="RefSeq" id="WP_345600903.1">
    <property type="nucleotide sequence ID" value="NZ_BAABLT010000020.1"/>
</dbReference>
<comment type="caution">
    <text evidence="3">The sequence shown here is derived from an EMBL/GenBank/DDBJ whole genome shotgun (WGS) entry which is preliminary data.</text>
</comment>
<evidence type="ECO:0000313" key="4">
    <source>
        <dbReference type="Proteomes" id="UP001597018"/>
    </source>
</evidence>
<evidence type="ECO:0000313" key="3">
    <source>
        <dbReference type="EMBL" id="MFD0920048.1"/>
    </source>
</evidence>
<dbReference type="Gene3D" id="3.50.50.60">
    <property type="entry name" value="FAD/NAD(P)-binding domain"/>
    <property type="match status" value="1"/>
</dbReference>